<reference evidence="3" key="1">
    <citation type="submission" date="2025-08" db="UniProtKB">
        <authorList>
            <consortium name="RefSeq"/>
        </authorList>
    </citation>
    <scope>IDENTIFICATION</scope>
    <source>
        <tissue evidence="3">Muscle</tissue>
    </source>
</reference>
<evidence type="ECO:0000313" key="3">
    <source>
        <dbReference type="RefSeq" id="XP_022255757.1"/>
    </source>
</evidence>
<gene>
    <name evidence="3" type="primary">LOC106471434</name>
</gene>
<name>A0ABM1TIQ1_LIMPO</name>
<accession>A0ABM1TIQ1</accession>
<protein>
    <submittedName>
        <fullName evidence="3">Uncharacterized protein LOC106471434</fullName>
    </submittedName>
</protein>
<organism evidence="2 3">
    <name type="scientific">Limulus polyphemus</name>
    <name type="common">Atlantic horseshoe crab</name>
    <dbReference type="NCBI Taxonomy" id="6850"/>
    <lineage>
        <taxon>Eukaryota</taxon>
        <taxon>Metazoa</taxon>
        <taxon>Ecdysozoa</taxon>
        <taxon>Arthropoda</taxon>
        <taxon>Chelicerata</taxon>
        <taxon>Merostomata</taxon>
        <taxon>Xiphosura</taxon>
        <taxon>Limulidae</taxon>
        <taxon>Limulus</taxon>
    </lineage>
</organism>
<dbReference type="RefSeq" id="XP_022255757.1">
    <property type="nucleotide sequence ID" value="XM_022400049.1"/>
</dbReference>
<proteinExistence type="predicted"/>
<evidence type="ECO:0000256" key="1">
    <source>
        <dbReference type="SAM" id="Coils"/>
    </source>
</evidence>
<feature type="coiled-coil region" evidence="1">
    <location>
        <begin position="44"/>
        <end position="102"/>
    </location>
</feature>
<dbReference type="Proteomes" id="UP000694941">
    <property type="component" value="Unplaced"/>
</dbReference>
<evidence type="ECO:0000313" key="2">
    <source>
        <dbReference type="Proteomes" id="UP000694941"/>
    </source>
</evidence>
<sequence>MATSRGDTWLKACDACEDGAREIMEKITKRNQLQRNTSGYAQLNAQARHSIQQFNRDLNTLKEDLKKSSSSYFITQREVERRQRLLEKLESKQRQIELIFNERTTGYGEGRTALLGGEFSQTAETAWGVEETDETRDLTVDDIRQYQQQAIKGRIENIKIFC</sequence>
<keyword evidence="2" id="KW-1185">Reference proteome</keyword>
<dbReference type="GeneID" id="106471434"/>
<keyword evidence="1" id="KW-0175">Coiled coil</keyword>